<evidence type="ECO:0000313" key="3">
    <source>
        <dbReference type="Proteomes" id="UP001331761"/>
    </source>
</evidence>
<proteinExistence type="predicted"/>
<comment type="caution">
    <text evidence="2">The sequence shown here is derived from an EMBL/GenBank/DDBJ whole genome shotgun (WGS) entry which is preliminary data.</text>
</comment>
<accession>A0AAN8IPN1</accession>
<dbReference type="AlphaFoldDB" id="A0AAN8IPN1"/>
<keyword evidence="1" id="KW-0472">Membrane</keyword>
<dbReference type="EMBL" id="WIXE01006532">
    <property type="protein sequence ID" value="KAK5981211.1"/>
    <property type="molecule type" value="Genomic_DNA"/>
</dbReference>
<evidence type="ECO:0000256" key="1">
    <source>
        <dbReference type="SAM" id="Phobius"/>
    </source>
</evidence>
<reference evidence="2 3" key="1">
    <citation type="submission" date="2019-10" db="EMBL/GenBank/DDBJ databases">
        <title>Assembly and Annotation for the nematode Trichostrongylus colubriformis.</title>
        <authorList>
            <person name="Martin J."/>
        </authorList>
    </citation>
    <scope>NUCLEOTIDE SEQUENCE [LARGE SCALE GENOMIC DNA]</scope>
    <source>
        <strain evidence="2">G859</strain>
        <tissue evidence="2">Whole worm</tissue>
    </source>
</reference>
<keyword evidence="1" id="KW-1133">Transmembrane helix</keyword>
<feature type="transmembrane region" description="Helical" evidence="1">
    <location>
        <begin position="46"/>
        <end position="75"/>
    </location>
</feature>
<feature type="non-terminal residue" evidence="2">
    <location>
        <position position="96"/>
    </location>
</feature>
<organism evidence="2 3">
    <name type="scientific">Trichostrongylus colubriformis</name>
    <name type="common">Black scour worm</name>
    <dbReference type="NCBI Taxonomy" id="6319"/>
    <lineage>
        <taxon>Eukaryota</taxon>
        <taxon>Metazoa</taxon>
        <taxon>Ecdysozoa</taxon>
        <taxon>Nematoda</taxon>
        <taxon>Chromadorea</taxon>
        <taxon>Rhabditida</taxon>
        <taxon>Rhabditina</taxon>
        <taxon>Rhabditomorpha</taxon>
        <taxon>Strongyloidea</taxon>
        <taxon>Trichostrongylidae</taxon>
        <taxon>Trichostrongylus</taxon>
    </lineage>
</organism>
<dbReference type="Proteomes" id="UP001331761">
    <property type="component" value="Unassembled WGS sequence"/>
</dbReference>
<protein>
    <submittedName>
        <fullName evidence="2">Uncharacterized protein</fullName>
    </submittedName>
</protein>
<sequence length="96" mass="10549">MLGLPLYVFFAFPTFLAQRVYNNATAKTDYLTTAEKVLVGFKMASIFIAGMPVGLFLALNSVVTGSLIFSAYVAFTIFKASPYAKFLEEGYDLLLP</sequence>
<keyword evidence="3" id="KW-1185">Reference proteome</keyword>
<keyword evidence="1" id="KW-0812">Transmembrane</keyword>
<evidence type="ECO:0000313" key="2">
    <source>
        <dbReference type="EMBL" id="KAK5981211.1"/>
    </source>
</evidence>
<name>A0AAN8IPN1_TRICO</name>
<gene>
    <name evidence="2" type="ORF">GCK32_018791</name>
</gene>